<sequence>MVKLYIALKQRFVFQKGQGICLKDIATLWSPQGLPKGIEKLRVQQARPQGMEPVSFVAVCALIQAHYPGYELIQAGEIEVWLMPQPPSPKGGFSAFWRTALAVLILTLGAGFGVVYFHADVDMPKVHQQIYEMVTGQMDEHPLWVSLPYSVGLAVGAGIFFLRPGARKYQEPTPLELKEFTYAQDVENFRKNQLGGGGS</sequence>
<accession>A0A926HNF2</accession>
<dbReference type="Gene3D" id="2.60.480.10">
    <property type="entry name" value="eubacterium ventriosum atcc domain"/>
    <property type="match status" value="1"/>
</dbReference>
<keyword evidence="3" id="KW-1185">Reference proteome</keyword>
<dbReference type="AlphaFoldDB" id="A0A926HNF2"/>
<protein>
    <submittedName>
        <fullName evidence="2">Stage V sporulation protein AA</fullName>
    </submittedName>
</protein>
<name>A0A926HNF2_9FIRM</name>
<feature type="transmembrane region" description="Helical" evidence="1">
    <location>
        <begin position="143"/>
        <end position="162"/>
    </location>
</feature>
<gene>
    <name evidence="2" type="ORF">H8699_09170</name>
</gene>
<evidence type="ECO:0000256" key="1">
    <source>
        <dbReference type="SAM" id="Phobius"/>
    </source>
</evidence>
<dbReference type="InterPro" id="IPR038548">
    <property type="entry name" value="SporV_AA_N_sf"/>
</dbReference>
<dbReference type="RefSeq" id="WP_249285414.1">
    <property type="nucleotide sequence ID" value="NZ_JACRSO010000003.1"/>
</dbReference>
<keyword evidence="1" id="KW-1133">Transmembrane helix</keyword>
<keyword evidence="1" id="KW-0812">Transmembrane</keyword>
<proteinExistence type="predicted"/>
<dbReference type="Proteomes" id="UP000654279">
    <property type="component" value="Unassembled WGS sequence"/>
</dbReference>
<evidence type="ECO:0000313" key="2">
    <source>
        <dbReference type="EMBL" id="MBC8529595.1"/>
    </source>
</evidence>
<comment type="caution">
    <text evidence="2">The sequence shown here is derived from an EMBL/GenBank/DDBJ whole genome shotgun (WGS) entry which is preliminary data.</text>
</comment>
<feature type="transmembrane region" description="Helical" evidence="1">
    <location>
        <begin position="95"/>
        <end position="117"/>
    </location>
</feature>
<organism evidence="2 3">
    <name type="scientific">Luoshenia tenuis</name>
    <dbReference type="NCBI Taxonomy" id="2763654"/>
    <lineage>
        <taxon>Bacteria</taxon>
        <taxon>Bacillati</taxon>
        <taxon>Bacillota</taxon>
        <taxon>Clostridia</taxon>
        <taxon>Christensenellales</taxon>
        <taxon>Christensenellaceae</taxon>
        <taxon>Luoshenia</taxon>
    </lineage>
</organism>
<dbReference type="EMBL" id="JACRSO010000003">
    <property type="protein sequence ID" value="MBC8529595.1"/>
    <property type="molecule type" value="Genomic_DNA"/>
</dbReference>
<reference evidence="2" key="1">
    <citation type="submission" date="2020-08" db="EMBL/GenBank/DDBJ databases">
        <title>Genome public.</title>
        <authorList>
            <person name="Liu C."/>
            <person name="Sun Q."/>
        </authorList>
    </citation>
    <scope>NUCLEOTIDE SEQUENCE</scope>
    <source>
        <strain evidence="2">NSJ-44</strain>
    </source>
</reference>
<keyword evidence="1" id="KW-0472">Membrane</keyword>
<evidence type="ECO:0000313" key="3">
    <source>
        <dbReference type="Proteomes" id="UP000654279"/>
    </source>
</evidence>